<dbReference type="InterPro" id="IPR029063">
    <property type="entry name" value="SAM-dependent_MTases_sf"/>
</dbReference>
<organism evidence="4 5">
    <name type="scientific">Chlamydomonas reinhardtii</name>
    <name type="common">Chlamydomonas smithii</name>
    <dbReference type="NCBI Taxonomy" id="3055"/>
    <lineage>
        <taxon>Eukaryota</taxon>
        <taxon>Viridiplantae</taxon>
        <taxon>Chlorophyta</taxon>
        <taxon>core chlorophytes</taxon>
        <taxon>Chlorophyceae</taxon>
        <taxon>CS clade</taxon>
        <taxon>Chlamydomonadales</taxon>
        <taxon>Chlamydomonadaceae</taxon>
        <taxon>Chlamydomonas</taxon>
    </lineage>
</organism>
<protein>
    <recommendedName>
        <fullName evidence="6">U6 small nuclear RNA (adenine-(43)-N(6))-methyltransferase</fullName>
    </recommendedName>
</protein>
<reference evidence="4 5" key="1">
    <citation type="journal article" date="2007" name="Science">
        <title>The Chlamydomonas genome reveals the evolution of key animal and plant functions.</title>
        <authorList>
            <person name="Merchant S.S."/>
            <person name="Prochnik S.E."/>
            <person name="Vallon O."/>
            <person name="Harris E.H."/>
            <person name="Karpowicz S.J."/>
            <person name="Witman G.B."/>
            <person name="Terry A."/>
            <person name="Salamov A."/>
            <person name="Fritz-Laylin L.K."/>
            <person name="Marechal-Drouard L."/>
            <person name="Marshall W.F."/>
            <person name="Qu L.H."/>
            <person name="Nelson D.R."/>
            <person name="Sanderfoot A.A."/>
            <person name="Spalding M.H."/>
            <person name="Kapitonov V.V."/>
            <person name="Ren Q."/>
            <person name="Ferris P."/>
            <person name="Lindquist E."/>
            <person name="Shapiro H."/>
            <person name="Lucas S.M."/>
            <person name="Grimwood J."/>
            <person name="Schmutz J."/>
            <person name="Cardol P."/>
            <person name="Cerutti H."/>
            <person name="Chanfreau G."/>
            <person name="Chen C.L."/>
            <person name="Cognat V."/>
            <person name="Croft M.T."/>
            <person name="Dent R."/>
            <person name="Dutcher S."/>
            <person name="Fernandez E."/>
            <person name="Fukuzawa H."/>
            <person name="Gonzalez-Ballester D."/>
            <person name="Gonzalez-Halphen D."/>
            <person name="Hallmann A."/>
            <person name="Hanikenne M."/>
            <person name="Hippler M."/>
            <person name="Inwood W."/>
            <person name="Jabbari K."/>
            <person name="Kalanon M."/>
            <person name="Kuras R."/>
            <person name="Lefebvre P.A."/>
            <person name="Lemaire S.D."/>
            <person name="Lobanov A.V."/>
            <person name="Lohr M."/>
            <person name="Manuell A."/>
            <person name="Meier I."/>
            <person name="Mets L."/>
            <person name="Mittag M."/>
            <person name="Mittelmeier T."/>
            <person name="Moroney J.V."/>
            <person name="Moseley J."/>
            <person name="Napoli C."/>
            <person name="Nedelcu A.M."/>
            <person name="Niyogi K."/>
            <person name="Novoselov S.V."/>
            <person name="Paulsen I.T."/>
            <person name="Pazour G."/>
            <person name="Purton S."/>
            <person name="Ral J.P."/>
            <person name="Riano-Pachon D.M."/>
            <person name="Riekhof W."/>
            <person name="Rymarquis L."/>
            <person name="Schroda M."/>
            <person name="Stern D."/>
            <person name="Umen J."/>
            <person name="Willows R."/>
            <person name="Wilson N."/>
            <person name="Zimmer S.L."/>
            <person name="Allmer J."/>
            <person name="Balk J."/>
            <person name="Bisova K."/>
            <person name="Chen C.J."/>
            <person name="Elias M."/>
            <person name="Gendler K."/>
            <person name="Hauser C."/>
            <person name="Lamb M.R."/>
            <person name="Ledford H."/>
            <person name="Long J.C."/>
            <person name="Minagawa J."/>
            <person name="Page M.D."/>
            <person name="Pan J."/>
            <person name="Pootakham W."/>
            <person name="Roje S."/>
            <person name="Rose A."/>
            <person name="Stahlberg E."/>
            <person name="Terauchi A.M."/>
            <person name="Yang P."/>
            <person name="Ball S."/>
            <person name="Bowler C."/>
            <person name="Dieckmann C.L."/>
            <person name="Gladyshev V.N."/>
            <person name="Green P."/>
            <person name="Jorgensen R."/>
            <person name="Mayfield S."/>
            <person name="Mueller-Roeber B."/>
            <person name="Rajamani S."/>
            <person name="Sayre R.T."/>
            <person name="Brokstein P."/>
            <person name="Dubchak I."/>
            <person name="Goodstein D."/>
            <person name="Hornick L."/>
            <person name="Huang Y.W."/>
            <person name="Jhaveri J."/>
            <person name="Luo Y."/>
            <person name="Martinez D."/>
            <person name="Ngau W.C."/>
            <person name="Otillar B."/>
            <person name="Poliakov A."/>
            <person name="Porter A."/>
            <person name="Szajkowski L."/>
            <person name="Werner G."/>
            <person name="Zhou K."/>
            <person name="Grigoriev I.V."/>
            <person name="Rokhsar D.S."/>
            <person name="Grossman A.R."/>
        </authorList>
    </citation>
    <scope>NUCLEOTIDE SEQUENCE [LARGE SCALE GENOMIC DNA]</scope>
    <source>
        <strain evidence="5">CC-503</strain>
    </source>
</reference>
<dbReference type="OrthoDB" id="514248at2759"/>
<proteinExistence type="predicted"/>
<dbReference type="Gramene" id="PNW88779">
    <property type="protein sequence ID" value="PNW88779"/>
    <property type="gene ID" value="CHLRE_01g044150v5"/>
</dbReference>
<dbReference type="ExpressionAtlas" id="A0A2K3E7L6">
    <property type="expression patterns" value="baseline and differential"/>
</dbReference>
<dbReference type="GO" id="GO:0052907">
    <property type="term" value="F:23S rRNA (adenine(1618)-N(6))-methyltransferase activity"/>
    <property type="evidence" value="ECO:0000318"/>
    <property type="project" value="GO_Central"/>
</dbReference>
<dbReference type="PANTHER" id="PTHR13393:SF0">
    <property type="entry name" value="RNA N6-ADENOSINE-METHYLTRANSFERASE METTL16"/>
    <property type="match status" value="1"/>
</dbReference>
<dbReference type="GO" id="GO:0070475">
    <property type="term" value="P:rRNA base methylation"/>
    <property type="evidence" value="ECO:0000318"/>
    <property type="project" value="GO_Central"/>
</dbReference>
<accession>A0A2K3E7L6</accession>
<dbReference type="AlphaFoldDB" id="A0A2K3E7L6"/>
<keyword evidence="1" id="KW-0489">Methyltransferase</keyword>
<feature type="region of interest" description="Disordered" evidence="3">
    <location>
        <begin position="1"/>
        <end position="26"/>
    </location>
</feature>
<feature type="compositionally biased region" description="Low complexity" evidence="3">
    <location>
        <begin position="202"/>
        <end position="217"/>
    </location>
</feature>
<dbReference type="GO" id="GO:0005634">
    <property type="term" value="C:nucleus"/>
    <property type="evidence" value="ECO:0000318"/>
    <property type="project" value="GO_Central"/>
</dbReference>
<feature type="region of interest" description="Disordered" evidence="3">
    <location>
        <begin position="412"/>
        <end position="501"/>
    </location>
</feature>
<feature type="compositionally biased region" description="Low complexity" evidence="3">
    <location>
        <begin position="418"/>
        <end position="428"/>
    </location>
</feature>
<gene>
    <name evidence="4" type="ORF">CHLRE_01g044150v5</name>
</gene>
<dbReference type="KEGG" id="cre:CHLRE_01g044150v5"/>
<dbReference type="Gene3D" id="3.40.50.150">
    <property type="entry name" value="Vaccinia Virus protein VP39"/>
    <property type="match status" value="2"/>
</dbReference>
<dbReference type="InParanoid" id="A0A2K3E7L6"/>
<evidence type="ECO:0008006" key="6">
    <source>
        <dbReference type="Google" id="ProtNLM"/>
    </source>
</evidence>
<evidence type="ECO:0000256" key="1">
    <source>
        <dbReference type="ARBA" id="ARBA00022603"/>
    </source>
</evidence>
<keyword evidence="2" id="KW-0808">Transferase</keyword>
<dbReference type="EMBL" id="CM008962">
    <property type="protein sequence ID" value="PNW88779.1"/>
    <property type="molecule type" value="Genomic_DNA"/>
</dbReference>
<dbReference type="GeneID" id="5715630"/>
<dbReference type="Pfam" id="PF05971">
    <property type="entry name" value="Methyltransf_10"/>
    <property type="match status" value="2"/>
</dbReference>
<evidence type="ECO:0000313" key="4">
    <source>
        <dbReference type="EMBL" id="PNW88779.1"/>
    </source>
</evidence>
<keyword evidence="5" id="KW-1185">Reference proteome</keyword>
<dbReference type="Proteomes" id="UP000006906">
    <property type="component" value="Chromosome 1"/>
</dbReference>
<dbReference type="PANTHER" id="PTHR13393">
    <property type="entry name" value="SAM-DEPENDENT METHYLTRANSFERASE"/>
    <property type="match status" value="1"/>
</dbReference>
<sequence length="815" mass="82421">MADAGRAPPVGLGPQAGGAGGGGGDDVDEVLMEHVAELIQLITEYRGQAAEGAQMLAADPDNPIAQEAFSMIQDALNGAYLTLAEHGLTVTDAGEVVPVDSEEAAAGAAAALAGAAAAREAAEAIPASGETVEEALEKTATAIAAAGAADPDAANAVVAKGVVASAVAGVLNGSQNARDDSPGPPGQAAHGRPRQHGGNNQAPTAAAAAAEAADAAAMPPPRAAPGGAGAAARPRGGAGGNARMHPANRYYRSEPDFAALAERYEELRPYVTVDPSGRAHLDTTSWAATRALTACLLRDDFGLAWWLPEGQLVPPVTNRANYLHWVNDLLALSAPEETHGGAAGELLPLRGLDIGCGANFIYCLLGAVLYGWSMSGVDVTATAVRCCRKLIADNPQLSGLLELRDLSHLHPELQRPSAAAPLDAARAAGGRRGRKRTAAEAADAAEAAGTADAAGAAGAADQQDCGEGGEGGAAAGQAGEEGSPDAGPGRGGASSHDASATGSSNLEVGILFPAFADDEETFAFTMCNPPFFESMAEAARNPNTAFGGTAAEMVCPGGELAFVLQMVAESEELQDRVHWFTTMVGKKDTLKAVKKELHSRHITQLRTTELAQGKTSRWAVAWSWQVDPNKAMQPLRRLEDAAAPSAAGVAAAGGAAAGVTAGSAAGAARAARQQALASAAAGPTLAAAGLQVLPRRHVGFTVQKSGVLDGRVLLQRLQALLQEGGCGPVTADLARWSLTWPLQVRPSGGEGLSGSAAGAGLLPTGITARLMVAQQQRGRVEVVASIPNAAPDTAARAFAGLMAELEAAVSAEYRQ</sequence>
<dbReference type="InterPro" id="IPR010286">
    <property type="entry name" value="METTL16/RlmF"/>
</dbReference>
<evidence type="ECO:0000256" key="2">
    <source>
        <dbReference type="ARBA" id="ARBA00022679"/>
    </source>
</evidence>
<dbReference type="SMR" id="A0A2K3E7L6"/>
<evidence type="ECO:0000313" key="5">
    <source>
        <dbReference type="Proteomes" id="UP000006906"/>
    </source>
</evidence>
<feature type="compositionally biased region" description="Gly residues" evidence="3">
    <location>
        <begin position="14"/>
        <end position="24"/>
    </location>
</feature>
<evidence type="ECO:0000256" key="3">
    <source>
        <dbReference type="SAM" id="MobiDB-lite"/>
    </source>
</evidence>
<dbReference type="RefSeq" id="XP_042928769.1">
    <property type="nucleotide sequence ID" value="XM_043058855.1"/>
</dbReference>
<feature type="compositionally biased region" description="Low complexity" evidence="3">
    <location>
        <begin position="439"/>
        <end position="461"/>
    </location>
</feature>
<dbReference type="SUPFAM" id="SSF53335">
    <property type="entry name" value="S-adenosyl-L-methionine-dependent methyltransferases"/>
    <property type="match status" value="1"/>
</dbReference>
<dbReference type="STRING" id="3055.A0A2K3E7L6"/>
<feature type="region of interest" description="Disordered" evidence="3">
    <location>
        <begin position="173"/>
        <end position="247"/>
    </location>
</feature>
<name>A0A2K3E7L6_CHLRE</name>